<evidence type="ECO:0000256" key="4">
    <source>
        <dbReference type="ARBA" id="ARBA00022737"/>
    </source>
</evidence>
<dbReference type="KEGG" id="smo:SELMODRAFT_410285"/>
<evidence type="ECO:0000256" key="9">
    <source>
        <dbReference type="SAM" id="MobiDB-lite"/>
    </source>
</evidence>
<organism evidence="11">
    <name type="scientific">Selaginella moellendorffii</name>
    <name type="common">Spikemoss</name>
    <dbReference type="NCBI Taxonomy" id="88036"/>
    <lineage>
        <taxon>Eukaryota</taxon>
        <taxon>Viridiplantae</taxon>
        <taxon>Streptophyta</taxon>
        <taxon>Embryophyta</taxon>
        <taxon>Tracheophyta</taxon>
        <taxon>Lycopodiopsida</taxon>
        <taxon>Selaginellales</taxon>
        <taxon>Selaginellaceae</taxon>
        <taxon>Selaginella</taxon>
    </lineage>
</organism>
<dbReference type="Proteomes" id="UP000001514">
    <property type="component" value="Unassembled WGS sequence"/>
</dbReference>
<sequence>MENSQSMTEKPENFLESSNDKTLHPTWAGVNFRTTENVCFATQDQLLYDYNACLRAYGVSEGVLSAWTNWTYSGEATSDGIPDGEGKATILGGIMKYIGKYKKGLMHGQGRLEFSTGLSYEGQFFYNCIHGTGTYKWLNGANYCGEVLDGLPNGAGIMRTDEWCEYKGKWLNGLRHEEVTNKGTLTYGKLGESVYYGQWESDYKHGEGSLVYKSGSTYRGCWFKGKRQGFGQAVLVTQSVNKKPDISLMHRHWRLDAKAVQIYKGEWTNDLPHGSGTDIWADDSVEENGNILRNTYTGSFNEGKRNGYGVFNYATGALFKGIWKNGQKEGHGCLVYPDGTLHYGHFSRDRYSACKMASAVEKEDIYLLYSYFPNNEKNPSYLGRTRALTMEQLWQFCHDLQVVKPGLGLAQIDFLLRTSSFSWDSASELHFPKRQFLYREFLEIIIKLAREKHKTISKLEIQVNTFLEASVLRMDACGKESPYTFISSDLIQKQFFNVTLREVGTSDGTIKIAYLIHFFLRFGPDLVVNQARVVGKLVYGLYYVCLGDNDDFNAFMDYDINLRECELCLYLIAMEHKIIPGGEPKEIIRKVLVEVIVPNLSTSLDVILNEPVASPSKKGKPGDKGKKN</sequence>
<keyword evidence="11" id="KW-1185">Reference proteome</keyword>
<name>D8RE97_SELML</name>
<feature type="region of interest" description="Disordered" evidence="9">
    <location>
        <begin position="1"/>
        <end position="20"/>
    </location>
</feature>
<evidence type="ECO:0000256" key="2">
    <source>
        <dbReference type="ARBA" id="ARBA00004430"/>
    </source>
</evidence>
<dbReference type="Pfam" id="PF02493">
    <property type="entry name" value="MORN"/>
    <property type="match status" value="9"/>
</dbReference>
<keyword evidence="4" id="KW-0677">Repeat</keyword>
<evidence type="ECO:0000256" key="7">
    <source>
        <dbReference type="ARBA" id="ARBA00023212"/>
    </source>
</evidence>
<keyword evidence="3" id="KW-0963">Cytoplasm</keyword>
<evidence type="ECO:0000256" key="3">
    <source>
        <dbReference type="ARBA" id="ARBA00022490"/>
    </source>
</evidence>
<dbReference type="InterPro" id="IPR003409">
    <property type="entry name" value="MORN"/>
</dbReference>
<dbReference type="GO" id="GO:0005930">
    <property type="term" value="C:axoneme"/>
    <property type="evidence" value="ECO:0007669"/>
    <property type="project" value="UniProtKB-SubCell"/>
</dbReference>
<dbReference type="InParanoid" id="D8RE97"/>
<dbReference type="SUPFAM" id="SSF82185">
    <property type="entry name" value="Histone H3 K4-specific methyltransferase SET7/9 N-terminal domain"/>
    <property type="match status" value="2"/>
</dbReference>
<evidence type="ECO:0008006" key="12">
    <source>
        <dbReference type="Google" id="ProtNLM"/>
    </source>
</evidence>
<keyword evidence="8" id="KW-0966">Cell projection</keyword>
<dbReference type="GO" id="GO:0016020">
    <property type="term" value="C:membrane"/>
    <property type="evidence" value="ECO:0007669"/>
    <property type="project" value="UniProtKB-ARBA"/>
</dbReference>
<dbReference type="PANTHER" id="PTHR46613:SF1">
    <property type="entry name" value="RADIAL SPOKE HEAD 10 HOMOLOG B-RELATED"/>
    <property type="match status" value="1"/>
</dbReference>
<evidence type="ECO:0000256" key="5">
    <source>
        <dbReference type="ARBA" id="ARBA00022846"/>
    </source>
</evidence>
<evidence type="ECO:0000256" key="8">
    <source>
        <dbReference type="ARBA" id="ARBA00023273"/>
    </source>
</evidence>
<feature type="compositionally biased region" description="Basic and acidic residues" evidence="9">
    <location>
        <begin position="9"/>
        <end position="20"/>
    </location>
</feature>
<reference evidence="10 11" key="1">
    <citation type="journal article" date="2011" name="Science">
        <title>The Selaginella genome identifies genetic changes associated with the evolution of vascular plants.</title>
        <authorList>
            <person name="Banks J.A."/>
            <person name="Nishiyama T."/>
            <person name="Hasebe M."/>
            <person name="Bowman J.L."/>
            <person name="Gribskov M."/>
            <person name="dePamphilis C."/>
            <person name="Albert V.A."/>
            <person name="Aono N."/>
            <person name="Aoyama T."/>
            <person name="Ambrose B.A."/>
            <person name="Ashton N.W."/>
            <person name="Axtell M.J."/>
            <person name="Barker E."/>
            <person name="Barker M.S."/>
            <person name="Bennetzen J.L."/>
            <person name="Bonawitz N.D."/>
            <person name="Chapple C."/>
            <person name="Cheng C."/>
            <person name="Correa L.G."/>
            <person name="Dacre M."/>
            <person name="DeBarry J."/>
            <person name="Dreyer I."/>
            <person name="Elias M."/>
            <person name="Engstrom E.M."/>
            <person name="Estelle M."/>
            <person name="Feng L."/>
            <person name="Finet C."/>
            <person name="Floyd S.K."/>
            <person name="Frommer W.B."/>
            <person name="Fujita T."/>
            <person name="Gramzow L."/>
            <person name="Gutensohn M."/>
            <person name="Harholt J."/>
            <person name="Hattori M."/>
            <person name="Heyl A."/>
            <person name="Hirai T."/>
            <person name="Hiwatashi Y."/>
            <person name="Ishikawa M."/>
            <person name="Iwata M."/>
            <person name="Karol K.G."/>
            <person name="Koehler B."/>
            <person name="Kolukisaoglu U."/>
            <person name="Kubo M."/>
            <person name="Kurata T."/>
            <person name="Lalonde S."/>
            <person name="Li K."/>
            <person name="Li Y."/>
            <person name="Litt A."/>
            <person name="Lyons E."/>
            <person name="Manning G."/>
            <person name="Maruyama T."/>
            <person name="Michael T.P."/>
            <person name="Mikami K."/>
            <person name="Miyazaki S."/>
            <person name="Morinaga S."/>
            <person name="Murata T."/>
            <person name="Mueller-Roeber B."/>
            <person name="Nelson D.R."/>
            <person name="Obara M."/>
            <person name="Oguri Y."/>
            <person name="Olmstead R.G."/>
            <person name="Onodera N."/>
            <person name="Petersen B.L."/>
            <person name="Pils B."/>
            <person name="Prigge M."/>
            <person name="Rensing S.A."/>
            <person name="Riano-Pachon D.M."/>
            <person name="Roberts A.W."/>
            <person name="Sato Y."/>
            <person name="Scheller H.V."/>
            <person name="Schulz B."/>
            <person name="Schulz C."/>
            <person name="Shakirov E.V."/>
            <person name="Shibagaki N."/>
            <person name="Shinohara N."/>
            <person name="Shippen D.E."/>
            <person name="Soerensen I."/>
            <person name="Sotooka R."/>
            <person name="Sugimoto N."/>
            <person name="Sugita M."/>
            <person name="Sumikawa N."/>
            <person name="Tanurdzic M."/>
            <person name="Theissen G."/>
            <person name="Ulvskov P."/>
            <person name="Wakazuki S."/>
            <person name="Weng J.K."/>
            <person name="Willats W.W."/>
            <person name="Wipf D."/>
            <person name="Wolf P.G."/>
            <person name="Yang L."/>
            <person name="Zimmer A.D."/>
            <person name="Zhu Q."/>
            <person name="Mitros T."/>
            <person name="Hellsten U."/>
            <person name="Loque D."/>
            <person name="Otillar R."/>
            <person name="Salamov A."/>
            <person name="Schmutz J."/>
            <person name="Shapiro H."/>
            <person name="Lindquist E."/>
            <person name="Lucas S."/>
            <person name="Rokhsar D."/>
            <person name="Grigoriev I.V."/>
        </authorList>
    </citation>
    <scope>NUCLEOTIDE SEQUENCE [LARGE SCALE GENOMIC DNA]</scope>
</reference>
<dbReference type="Gene3D" id="2.20.110.10">
    <property type="entry name" value="Histone H3 K4-specific methyltransferase SET7/9 N-terminal domain"/>
    <property type="match status" value="3"/>
</dbReference>
<protein>
    <recommendedName>
        <fullName evidence="12">VPS9 domain-containing protein</fullName>
    </recommendedName>
</protein>
<dbReference type="OMA" id="CKMASAV"/>
<dbReference type="AlphaFoldDB" id="D8RE97"/>
<dbReference type="STRING" id="88036.D8RE97"/>
<keyword evidence="5" id="KW-0282">Flagellum</keyword>
<proteinExistence type="predicted"/>
<evidence type="ECO:0000313" key="11">
    <source>
        <dbReference type="Proteomes" id="UP000001514"/>
    </source>
</evidence>
<dbReference type="eggNOG" id="KOG0231">
    <property type="taxonomic scope" value="Eukaryota"/>
</dbReference>
<gene>
    <name evidence="10" type="ORF">SELMODRAFT_410285</name>
</gene>
<keyword evidence="6" id="KW-0969">Cilium</keyword>
<dbReference type="EMBL" id="GL377577">
    <property type="protein sequence ID" value="EFJ29623.1"/>
    <property type="molecule type" value="Genomic_DNA"/>
</dbReference>
<dbReference type="SMART" id="SM00698">
    <property type="entry name" value="MORN"/>
    <property type="match status" value="8"/>
</dbReference>
<evidence type="ECO:0000256" key="6">
    <source>
        <dbReference type="ARBA" id="ARBA00023069"/>
    </source>
</evidence>
<keyword evidence="7" id="KW-0206">Cytoskeleton</keyword>
<accession>D8RE97</accession>
<dbReference type="GO" id="GO:0031514">
    <property type="term" value="C:motile cilium"/>
    <property type="evidence" value="ECO:0007669"/>
    <property type="project" value="UniProtKB-SubCell"/>
</dbReference>
<dbReference type="HOGENOM" id="CLU_435748_0_0_1"/>
<evidence type="ECO:0000313" key="10">
    <source>
        <dbReference type="EMBL" id="EFJ29623.1"/>
    </source>
</evidence>
<comment type="subcellular location">
    <subcellularLocation>
        <location evidence="1">Cell projection</location>
        <location evidence="1">Cilium</location>
        <location evidence="1">Flagellum</location>
    </subcellularLocation>
    <subcellularLocation>
        <location evidence="2">Cytoplasm</location>
        <location evidence="2">Cytoskeleton</location>
        <location evidence="2">Cilium axoneme</location>
    </subcellularLocation>
</comment>
<evidence type="ECO:0000256" key="1">
    <source>
        <dbReference type="ARBA" id="ARBA00004230"/>
    </source>
</evidence>
<dbReference type="Gramene" id="EFJ29623">
    <property type="protein sequence ID" value="EFJ29623"/>
    <property type="gene ID" value="SELMODRAFT_410285"/>
</dbReference>
<dbReference type="PANTHER" id="PTHR46613">
    <property type="entry name" value="RADIAL SPOKE HEAD 10 HOMOLOG B-RELATED"/>
    <property type="match status" value="1"/>
</dbReference>